<dbReference type="SMART" id="SM00028">
    <property type="entry name" value="TPR"/>
    <property type="match status" value="4"/>
</dbReference>
<protein>
    <submittedName>
        <fullName evidence="3">Uncharacterized protein</fullName>
    </submittedName>
</protein>
<keyword evidence="4" id="KW-1185">Reference proteome</keyword>
<dbReference type="Gene3D" id="1.25.40.10">
    <property type="entry name" value="Tetratricopeptide repeat domain"/>
    <property type="match status" value="1"/>
</dbReference>
<dbReference type="InterPro" id="IPR011990">
    <property type="entry name" value="TPR-like_helical_dom_sf"/>
</dbReference>
<sequence length="266" mass="27461">MKNLLLVGLFAAAPALAAPSDPTRYAACIQLAGKDPARALQMAHGWRLEGGGVAARHCLAVAQMRAGHHEAALKSYEAAGMASEDARDPQTVPLWRQAAEAAMIAGKPADALRFLTRALARPAGSELSPRAEADLLTFRAEVQVELGQAAPAMADLTRATELSPEFFMPWLLKATLARRSGDLATAEVALVKAADLAPQSADVELEAGNLAAAKGDTKLARQAWEAAAADGLGTPAGAAATAALGRIAPELPEKPLTGDVSPATPR</sequence>
<feature type="region of interest" description="Disordered" evidence="1">
    <location>
        <begin position="244"/>
        <end position="266"/>
    </location>
</feature>
<gene>
    <name evidence="3" type="ORF">CHU93_11050</name>
</gene>
<feature type="chain" id="PRO_5012874893" evidence="2">
    <location>
        <begin position="18"/>
        <end position="266"/>
    </location>
</feature>
<accession>A0A255YCS3</accession>
<evidence type="ECO:0000313" key="3">
    <source>
        <dbReference type="EMBL" id="OYQ27047.1"/>
    </source>
</evidence>
<dbReference type="RefSeq" id="WP_094474101.1">
    <property type="nucleotide sequence ID" value="NZ_NOXT01000115.1"/>
</dbReference>
<dbReference type="InterPro" id="IPR019734">
    <property type="entry name" value="TPR_rpt"/>
</dbReference>
<keyword evidence="2" id="KW-0732">Signal</keyword>
<proteinExistence type="predicted"/>
<reference evidence="3 4" key="1">
    <citation type="submission" date="2017-07" db="EMBL/GenBank/DDBJ databases">
        <title>Sandarakinorhabdus cyanobacteriorum sp. nov., a novel bacterium isolated from cyanobacterial aggregates in a eutrophic lake.</title>
        <authorList>
            <person name="Cai H."/>
        </authorList>
    </citation>
    <scope>NUCLEOTIDE SEQUENCE [LARGE SCALE GENOMIC DNA]</scope>
    <source>
        <strain evidence="3 4">TH057</strain>
    </source>
</reference>
<organism evidence="3 4">
    <name type="scientific">Sandarakinorhabdus cyanobacteriorum</name>
    <dbReference type="NCBI Taxonomy" id="1981098"/>
    <lineage>
        <taxon>Bacteria</taxon>
        <taxon>Pseudomonadati</taxon>
        <taxon>Pseudomonadota</taxon>
        <taxon>Alphaproteobacteria</taxon>
        <taxon>Sphingomonadales</taxon>
        <taxon>Sphingosinicellaceae</taxon>
        <taxon>Sandarakinorhabdus</taxon>
    </lineage>
</organism>
<name>A0A255YCS3_9SPHN</name>
<evidence type="ECO:0000256" key="2">
    <source>
        <dbReference type="SAM" id="SignalP"/>
    </source>
</evidence>
<dbReference type="OrthoDB" id="7566477at2"/>
<dbReference type="Proteomes" id="UP000216991">
    <property type="component" value="Unassembled WGS sequence"/>
</dbReference>
<dbReference type="SUPFAM" id="SSF48452">
    <property type="entry name" value="TPR-like"/>
    <property type="match status" value="1"/>
</dbReference>
<dbReference type="EMBL" id="NOXT01000115">
    <property type="protein sequence ID" value="OYQ27047.1"/>
    <property type="molecule type" value="Genomic_DNA"/>
</dbReference>
<comment type="caution">
    <text evidence="3">The sequence shown here is derived from an EMBL/GenBank/DDBJ whole genome shotgun (WGS) entry which is preliminary data.</text>
</comment>
<dbReference type="AlphaFoldDB" id="A0A255YCS3"/>
<evidence type="ECO:0000313" key="4">
    <source>
        <dbReference type="Proteomes" id="UP000216991"/>
    </source>
</evidence>
<feature type="signal peptide" evidence="2">
    <location>
        <begin position="1"/>
        <end position="17"/>
    </location>
</feature>
<evidence type="ECO:0000256" key="1">
    <source>
        <dbReference type="SAM" id="MobiDB-lite"/>
    </source>
</evidence>